<reference evidence="2 3" key="1">
    <citation type="journal article" date="2014" name="Genome Biol. Evol.">
        <title>Comparative genomics and transcriptomics analyses reveal divergent lifestyle features of nematode endoparasitic fungus Hirsutella minnesotensis.</title>
        <authorList>
            <person name="Lai Y."/>
            <person name="Liu K."/>
            <person name="Zhang X."/>
            <person name="Zhang X."/>
            <person name="Li K."/>
            <person name="Wang N."/>
            <person name="Shu C."/>
            <person name="Wu Y."/>
            <person name="Wang C."/>
            <person name="Bushley K.E."/>
            <person name="Xiang M."/>
            <person name="Liu X."/>
        </authorList>
    </citation>
    <scope>NUCLEOTIDE SEQUENCE [LARGE SCALE GENOMIC DNA]</scope>
    <source>
        <strain evidence="2 3">3608</strain>
    </source>
</reference>
<protein>
    <submittedName>
        <fullName evidence="2">Uncharacterized protein</fullName>
    </submittedName>
</protein>
<feature type="compositionally biased region" description="Polar residues" evidence="1">
    <location>
        <begin position="750"/>
        <end position="764"/>
    </location>
</feature>
<feature type="compositionally biased region" description="Polar residues" evidence="1">
    <location>
        <begin position="561"/>
        <end position="570"/>
    </location>
</feature>
<feature type="region of interest" description="Disordered" evidence="1">
    <location>
        <begin position="289"/>
        <end position="323"/>
    </location>
</feature>
<feature type="region of interest" description="Disordered" evidence="1">
    <location>
        <begin position="883"/>
        <end position="910"/>
    </location>
</feature>
<feature type="region of interest" description="Disordered" evidence="1">
    <location>
        <begin position="542"/>
        <end position="575"/>
    </location>
</feature>
<feature type="region of interest" description="Disordered" evidence="1">
    <location>
        <begin position="1082"/>
        <end position="1113"/>
    </location>
</feature>
<feature type="region of interest" description="Disordered" evidence="1">
    <location>
        <begin position="749"/>
        <end position="811"/>
    </location>
</feature>
<proteinExistence type="predicted"/>
<feature type="region of interest" description="Disordered" evidence="1">
    <location>
        <begin position="1152"/>
        <end position="1197"/>
    </location>
</feature>
<feature type="compositionally biased region" description="Polar residues" evidence="1">
    <location>
        <begin position="1094"/>
        <end position="1104"/>
    </location>
</feature>
<feature type="compositionally biased region" description="Pro residues" evidence="1">
    <location>
        <begin position="1372"/>
        <end position="1397"/>
    </location>
</feature>
<feature type="region of interest" description="Disordered" evidence="1">
    <location>
        <begin position="656"/>
        <end position="692"/>
    </location>
</feature>
<evidence type="ECO:0000313" key="3">
    <source>
        <dbReference type="Proteomes" id="UP000054481"/>
    </source>
</evidence>
<dbReference type="OrthoDB" id="4889313at2759"/>
<accession>A0A0F8A6B9</accession>
<dbReference type="Proteomes" id="UP000054481">
    <property type="component" value="Unassembled WGS sequence"/>
</dbReference>
<feature type="compositionally biased region" description="Low complexity" evidence="1">
    <location>
        <begin position="289"/>
        <end position="302"/>
    </location>
</feature>
<feature type="compositionally biased region" description="Low complexity" evidence="1">
    <location>
        <begin position="1214"/>
        <end position="1223"/>
    </location>
</feature>
<feature type="compositionally biased region" description="Basic and acidic residues" evidence="1">
    <location>
        <begin position="796"/>
        <end position="811"/>
    </location>
</feature>
<sequence length="1440" mass="157871">MPPRPADVEAWWLCHGSDALSRLVAKTDTRPGDTRPGVSSFLLEIQRKLRVFDNSPELEHSLLSSMHNIASRRAWVNDFNPRSKLHETIRFIFLAPQDGGINAERALEGLDHLDEMELHRQNLVLAAKQATASGMPELTHHVHLVKELDRHSSIRYQQFHMGIRAEILLLGLAPQNQNKGRDAVGIMARLNALFPAFSILISIEDMDLTPYTTGLRESIRSSVFEHVMSHDGSDENAHEIIRKKLLHWCDIPAYPQAREALMKYSEEAKKLEDTCLEIFSMVERGMAMSATRRSSSMQSSRGDSLEVPGSQSSVEEDDTDAPSHMNATLANASFGSNQSIAVNTMIISETSALNPLLKGMPGREITMARTDDAAFAGDHDASPALSHPRDLSTHFHQHPLARELEMTFQEKVQLGLILPQQIASRDFYPTKHPRLSRASRPFAKTSISEAPSMILPSIPESQKPATQQGIGKLLDRVKSRHDMPQEGELPPSASKLQLGKRNATISASILGLSKRRPSLKLQISCPELQAPNAARIANTYSAPGQVLPPEDGPSFAELSQKRLSASSQENDQARRLSWGIAPPRLSPIEYARLYLLEKARSRREGRPCQLPKYGTKWYWNTQKDACLLLPTIPTGIVRLLEQEHLVSFLQAEVESVSEDGNVESTADDSKVESSAEGVNVESTVEGDMIDPAPEDVTIESLEEGSDSDSDSTITVRQRVAETPCPRLSLHLGATVSLLPFFTDFDEKDQIQQSDQTSVDDNPSSEPLAGIAENVPSAHQPFEGPHDQYPKIVTGKGGDENQSKQNDDVHDPKWIAWRQSGIDESALPEPLNLTKNKRKPVTNIAVELSFPRAVDSRKNLTESQSTILCSDSRRPVAEFEPITVSSPGPAPTFNGDGHLQPTGLPSSQEAKAAIDAHTDRDFIAELQPAPLKVRKQRQKPPEPEVVEKCSRMWQDLADEIAAKVTEFQQTTSFDFIDDQTLLDESANVPQRSSLIKRKRKLHRAASALLLAPRTGTSNPAVTITKCEDPKPFKPQQRKPAGTVRCLADSPTLPKTPGHLSTVDDEPSLEPEDTILEAREGPADAYPAPLNLRPKLTTSPASTVRKSSIPRPAWGTSKKDVTAVEAQVPERTTKASSFALDETKKQDSVTVLATTTAEGDAPANVDEAEARGRTLERTPPEELRSHWDYSPDPEPRRRDKAKAFFTTSTPLALQRLTTTSRLSTAVGPREGPADNEAKPARAPSAFGQIFRKSGRGNKSDADGQMPAVSHEGRRSPLLVSPSPTFRPAQWASLDAELSGGAKREPKNAADVKETPSESLEASGNDSQTHRGASMPGNAASLIKGKLRGHGGAPLIVKRPSAERFPALQSIINEMPPPPPPPSSPPPSLPLPRLPVPPLTPSFRATQGPSRSPYKSRIPLGIHMEVSPEQQQQRQAKKPHDKA</sequence>
<dbReference type="EMBL" id="KQ030509">
    <property type="protein sequence ID" value="KJZ76809.1"/>
    <property type="molecule type" value="Genomic_DNA"/>
</dbReference>
<name>A0A0F8A6B9_9HYPO</name>
<feature type="region of interest" description="Disordered" evidence="1">
    <location>
        <begin position="1025"/>
        <end position="1067"/>
    </location>
</feature>
<feature type="compositionally biased region" description="Polar residues" evidence="1">
    <location>
        <begin position="1314"/>
        <end position="1328"/>
    </location>
</feature>
<gene>
    <name evidence="2" type="ORF">HIM_03686</name>
</gene>
<feature type="region of interest" description="Disordered" evidence="1">
    <location>
        <begin position="1214"/>
        <end position="1440"/>
    </location>
</feature>
<organism evidence="2 3">
    <name type="scientific">Hirsutella minnesotensis 3608</name>
    <dbReference type="NCBI Taxonomy" id="1043627"/>
    <lineage>
        <taxon>Eukaryota</taxon>
        <taxon>Fungi</taxon>
        <taxon>Dikarya</taxon>
        <taxon>Ascomycota</taxon>
        <taxon>Pezizomycotina</taxon>
        <taxon>Sordariomycetes</taxon>
        <taxon>Hypocreomycetidae</taxon>
        <taxon>Hypocreales</taxon>
        <taxon>Ophiocordycipitaceae</taxon>
        <taxon>Hirsutella</taxon>
    </lineage>
</organism>
<keyword evidence="3" id="KW-1185">Reference proteome</keyword>
<feature type="compositionally biased region" description="Basic and acidic residues" evidence="1">
    <location>
        <begin position="1166"/>
        <end position="1195"/>
    </location>
</feature>
<evidence type="ECO:0000313" key="2">
    <source>
        <dbReference type="EMBL" id="KJZ76809.1"/>
    </source>
</evidence>
<feature type="compositionally biased region" description="Basic and acidic residues" evidence="1">
    <location>
        <begin position="1299"/>
        <end position="1313"/>
    </location>
</feature>
<evidence type="ECO:0000256" key="1">
    <source>
        <dbReference type="SAM" id="MobiDB-lite"/>
    </source>
</evidence>